<dbReference type="InterPro" id="IPR029062">
    <property type="entry name" value="Class_I_gatase-like"/>
</dbReference>
<dbReference type="EMBL" id="JABXBU010002228">
    <property type="protein sequence ID" value="KAF8771921.1"/>
    <property type="molecule type" value="Genomic_DNA"/>
</dbReference>
<dbReference type="SUPFAM" id="SSF52317">
    <property type="entry name" value="Class I glutamine amidotransferase-like"/>
    <property type="match status" value="1"/>
</dbReference>
<dbReference type="FunFam" id="3.40.50.880:FF:000024">
    <property type="entry name" value="Folate gamma-glutamyl hydrolase"/>
    <property type="match status" value="1"/>
</dbReference>
<dbReference type="Proteomes" id="UP000807504">
    <property type="component" value="Unassembled WGS sequence"/>
</dbReference>
<keyword evidence="9" id="KW-0812">Transmembrane</keyword>
<comment type="subcellular location">
    <subcellularLocation>
        <location evidence="1">Secreted</location>
        <location evidence="1">Extracellular space</location>
    </subcellularLocation>
</comment>
<organism evidence="11 12">
    <name type="scientific">Argiope bruennichi</name>
    <name type="common">Wasp spider</name>
    <name type="synonym">Aranea bruennichi</name>
    <dbReference type="NCBI Taxonomy" id="94029"/>
    <lineage>
        <taxon>Eukaryota</taxon>
        <taxon>Metazoa</taxon>
        <taxon>Ecdysozoa</taxon>
        <taxon>Arthropoda</taxon>
        <taxon>Chelicerata</taxon>
        <taxon>Arachnida</taxon>
        <taxon>Araneae</taxon>
        <taxon>Araneomorphae</taxon>
        <taxon>Entelegynae</taxon>
        <taxon>Araneoidea</taxon>
        <taxon>Araneidae</taxon>
        <taxon>Argiope</taxon>
    </lineage>
</organism>
<gene>
    <name evidence="11" type="ORF">HNY73_019285</name>
</gene>
<evidence type="ECO:0000313" key="11">
    <source>
        <dbReference type="EMBL" id="KAF8771921.1"/>
    </source>
</evidence>
<feature type="active site" description="Proton donor" evidence="7">
    <location>
        <position position="603"/>
    </location>
</feature>
<comment type="similarity">
    <text evidence="2">Belongs to the peptidase C26 family.</text>
</comment>
<dbReference type="PROSITE" id="PS51273">
    <property type="entry name" value="GATASE_TYPE_1"/>
    <property type="match status" value="1"/>
</dbReference>
<evidence type="ECO:0000256" key="3">
    <source>
        <dbReference type="ARBA" id="ARBA00022525"/>
    </source>
</evidence>
<evidence type="ECO:0000256" key="6">
    <source>
        <dbReference type="ARBA" id="ARBA00038048"/>
    </source>
</evidence>
<reference evidence="11" key="1">
    <citation type="journal article" date="2020" name="bioRxiv">
        <title>Chromosome-level reference genome of the European wasp spider Argiope bruennichi: a resource for studies on range expansion and evolutionary adaptation.</title>
        <authorList>
            <person name="Sheffer M.M."/>
            <person name="Hoppe A."/>
            <person name="Krehenwinkel H."/>
            <person name="Uhl G."/>
            <person name="Kuss A.W."/>
            <person name="Jensen L."/>
            <person name="Jensen C."/>
            <person name="Gillespie R.G."/>
            <person name="Hoff K.J."/>
            <person name="Prost S."/>
        </authorList>
    </citation>
    <scope>NUCLEOTIDE SEQUENCE</scope>
</reference>
<evidence type="ECO:0000256" key="1">
    <source>
        <dbReference type="ARBA" id="ARBA00004239"/>
    </source>
</evidence>
<dbReference type="InterPro" id="IPR051276">
    <property type="entry name" value="Saccharopine_DH-like_oxidrdct"/>
</dbReference>
<dbReference type="InterPro" id="IPR011697">
    <property type="entry name" value="Peptidase_C26"/>
</dbReference>
<evidence type="ECO:0000256" key="5">
    <source>
        <dbReference type="ARBA" id="ARBA00022801"/>
    </source>
</evidence>
<evidence type="ECO:0000256" key="4">
    <source>
        <dbReference type="ARBA" id="ARBA00022729"/>
    </source>
</evidence>
<dbReference type="SUPFAM" id="SSF51735">
    <property type="entry name" value="NAD(P)-binding Rossmann-fold domains"/>
    <property type="match status" value="1"/>
</dbReference>
<dbReference type="InterPro" id="IPR036291">
    <property type="entry name" value="NAD(P)-bd_dom_sf"/>
</dbReference>
<dbReference type="PANTHER" id="PTHR12286:SF5">
    <property type="entry name" value="SACCHAROPINE DEHYDROGENASE-LIKE OXIDOREDUCTASE"/>
    <property type="match status" value="1"/>
</dbReference>
<comment type="catalytic activity">
    <reaction evidence="8">
        <text>(6S)-5,6,7,8-tetrahydrofolyl-(gamma-L-Glu)(n) + (n-1) H2O = (6S)-5,6,7,8-tetrahydrofolate + (n-1) L-glutamate</text>
        <dbReference type="Rhea" id="RHEA:56784"/>
        <dbReference type="Rhea" id="RHEA-COMP:14738"/>
        <dbReference type="ChEBI" id="CHEBI:15377"/>
        <dbReference type="ChEBI" id="CHEBI:29985"/>
        <dbReference type="ChEBI" id="CHEBI:57453"/>
        <dbReference type="ChEBI" id="CHEBI:141005"/>
        <dbReference type="EC" id="3.4.19.9"/>
    </reaction>
</comment>
<dbReference type="GO" id="GO:0005576">
    <property type="term" value="C:extracellular region"/>
    <property type="evidence" value="ECO:0007669"/>
    <property type="project" value="UniProtKB-SubCell"/>
</dbReference>
<dbReference type="GO" id="GO:0005739">
    <property type="term" value="C:mitochondrion"/>
    <property type="evidence" value="ECO:0007669"/>
    <property type="project" value="TreeGrafter"/>
</dbReference>
<dbReference type="Gene3D" id="3.40.50.880">
    <property type="match status" value="1"/>
</dbReference>
<comment type="similarity">
    <text evidence="6">Belongs to the saccharopine dehydrogenase family.</text>
</comment>
<feature type="active site" evidence="8">
    <location>
        <position position="603"/>
    </location>
</feature>
<dbReference type="GO" id="GO:0034722">
    <property type="term" value="F:gamma-glutamyl-peptidase activity"/>
    <property type="evidence" value="ECO:0007669"/>
    <property type="project" value="UniProtKB-UniRule"/>
</dbReference>
<evidence type="ECO:0000256" key="8">
    <source>
        <dbReference type="PROSITE-ProRule" id="PRU00607"/>
    </source>
</evidence>
<reference evidence="11" key="2">
    <citation type="submission" date="2020-06" db="EMBL/GenBank/DDBJ databases">
        <authorList>
            <person name="Sheffer M."/>
        </authorList>
    </citation>
    <scope>NUCLEOTIDE SEQUENCE</scope>
</reference>
<feature type="transmembrane region" description="Helical" evidence="9">
    <location>
        <begin position="278"/>
        <end position="299"/>
    </location>
</feature>
<evidence type="ECO:0000256" key="9">
    <source>
        <dbReference type="SAM" id="Phobius"/>
    </source>
</evidence>
<keyword evidence="9" id="KW-0472">Membrane</keyword>
<evidence type="ECO:0000259" key="10">
    <source>
        <dbReference type="Pfam" id="PF03435"/>
    </source>
</evidence>
<dbReference type="InterPro" id="IPR005097">
    <property type="entry name" value="Sacchrp_dh_NADP-bd"/>
</dbReference>
<keyword evidence="5 8" id="KW-0378">Hydrolase</keyword>
<keyword evidence="4" id="KW-0732">Signal</keyword>
<dbReference type="PANTHER" id="PTHR12286">
    <property type="entry name" value="SACCHAROPINE DEHYDROGENASE-LIKE OXIDOREDUCTASE"/>
    <property type="match status" value="1"/>
</dbReference>
<evidence type="ECO:0000256" key="2">
    <source>
        <dbReference type="ARBA" id="ARBA00011083"/>
    </source>
</evidence>
<keyword evidence="3" id="KW-0964">Secreted</keyword>
<dbReference type="GO" id="GO:0009247">
    <property type="term" value="P:glycolipid biosynthetic process"/>
    <property type="evidence" value="ECO:0007669"/>
    <property type="project" value="TreeGrafter"/>
</dbReference>
<dbReference type="Gene3D" id="3.40.50.720">
    <property type="entry name" value="NAD(P)-binding Rossmann-like Domain"/>
    <property type="match status" value="1"/>
</dbReference>
<keyword evidence="9" id="KW-1133">Transmembrane helix</keyword>
<proteinExistence type="inferred from homology"/>
<sequence length="683" mass="77396">MAENERKYDVVVFGASGVTGKYVVEELAVNHGDIKWAVAGRNPAKLKTILKEVGDEINKNLNAIEIIEADVSNENSISEMCKSTSVLVNCVGPYRFSGEKIADLCVKNKTHCVDVSGEPQFLETVQLKYFEEAKAQGVYIVGSCGFDSIPCDLGIETVRKTFDGDLNSVETFLIVNQPPDTTVNFATWQSAIHGLAHAHELKPLRKALKEKLFPKPLPTSNYKLKARPTLFKSKEVEGWCIPFIGSDRSVVLRSQMYNFQFKNERPVQVQTYMKAKSLVAAIATLVMGGIFMLMTKFALGRDLLEKFPEIFSLGVFSRTPPKREKESTGSFSVIFKANGWSEKLSSPTDKHTEKPNKTMIAVMKGPDPGYITTAICIVNSAIIILKEKDKRFKTHYWSCNRRNKFHHVPSAKSYLLASYVKFLEAAGARVVPLWVLKPRSYYEDIMSKINGVLFPGGGNILNSKGYGRTGQVIFEIATKMNDKGDFFPLWGTCLGFELLNYVAAEKLWMKACAAEDLATNIEFAQGFKNSRMFQDLEKPLEYKMKNQSVVIHYHQWCLTPQNYSLSGLDKFFKVLALNRDARNMTFVSVVEAYKYPFYGVSFHPEKVLFEWILSKTHQHIPHNLDAIRVSQYFANFFVNEARKSSHQFPNKKEEDIALIYNYNPVFTGQYGTNPNTQTYYFMQ</sequence>
<comment type="caution">
    <text evidence="11">The sequence shown here is derived from an EMBL/GenBank/DDBJ whole genome shotgun (WGS) entry which is preliminary data.</text>
</comment>
<dbReference type="AlphaFoldDB" id="A0A8T0EG59"/>
<name>A0A8T0EG59_ARGBR</name>
<dbReference type="PROSITE" id="PS51275">
    <property type="entry name" value="PEPTIDASE_C26_GGH"/>
    <property type="match status" value="1"/>
</dbReference>
<dbReference type="FunFam" id="3.40.50.720:FF:000178">
    <property type="entry name" value="Saccharopine dehydrogenase-like oxidoreductase"/>
    <property type="match status" value="1"/>
</dbReference>
<protein>
    <recommendedName>
        <fullName evidence="8">folate gamma-glutamyl hydrolase</fullName>
        <ecNumber evidence="8">3.4.19.9</ecNumber>
    </recommendedName>
</protein>
<evidence type="ECO:0000256" key="7">
    <source>
        <dbReference type="PIRSR" id="PIRSR615527-1"/>
    </source>
</evidence>
<accession>A0A8T0EG59</accession>
<keyword evidence="12" id="KW-1185">Reference proteome</keyword>
<dbReference type="GO" id="GO:0005886">
    <property type="term" value="C:plasma membrane"/>
    <property type="evidence" value="ECO:0007669"/>
    <property type="project" value="TreeGrafter"/>
</dbReference>
<feature type="active site" description="Nucleophile" evidence="7 8">
    <location>
        <position position="493"/>
    </location>
</feature>
<dbReference type="Pfam" id="PF07722">
    <property type="entry name" value="Peptidase_C26"/>
    <property type="match status" value="1"/>
</dbReference>
<dbReference type="InterPro" id="IPR015527">
    <property type="entry name" value="Pept_C26_g-glut_hydrolase"/>
</dbReference>
<feature type="domain" description="Saccharopine dehydrogenase NADP binding" evidence="10">
    <location>
        <begin position="10"/>
        <end position="141"/>
    </location>
</feature>
<evidence type="ECO:0000313" key="12">
    <source>
        <dbReference type="Proteomes" id="UP000807504"/>
    </source>
</evidence>
<dbReference type="Pfam" id="PF03435">
    <property type="entry name" value="Sacchrp_dh_NADP"/>
    <property type="match status" value="1"/>
</dbReference>
<dbReference type="GO" id="GO:0005811">
    <property type="term" value="C:lipid droplet"/>
    <property type="evidence" value="ECO:0007669"/>
    <property type="project" value="TreeGrafter"/>
</dbReference>
<dbReference type="EC" id="3.4.19.9" evidence="8"/>